<organism evidence="2 3">
    <name type="scientific">Seiridium unicorne</name>
    <dbReference type="NCBI Taxonomy" id="138068"/>
    <lineage>
        <taxon>Eukaryota</taxon>
        <taxon>Fungi</taxon>
        <taxon>Dikarya</taxon>
        <taxon>Ascomycota</taxon>
        <taxon>Pezizomycotina</taxon>
        <taxon>Sordariomycetes</taxon>
        <taxon>Xylariomycetidae</taxon>
        <taxon>Amphisphaeriales</taxon>
        <taxon>Sporocadaceae</taxon>
        <taxon>Seiridium</taxon>
    </lineage>
</organism>
<name>A0ABR2UHC9_9PEZI</name>
<keyword evidence="3" id="KW-1185">Reference proteome</keyword>
<accession>A0ABR2UHC9</accession>
<reference evidence="2 3" key="1">
    <citation type="journal article" date="2024" name="J. Plant Pathol.">
        <title>Sequence and assembly of the genome of Seiridium unicorne, isolate CBS 538.82, causal agent of cypress canker disease.</title>
        <authorList>
            <person name="Scali E."/>
            <person name="Rocca G.D."/>
            <person name="Danti R."/>
            <person name="Garbelotto M."/>
            <person name="Barberini S."/>
            <person name="Baroncelli R."/>
            <person name="Emiliani G."/>
        </authorList>
    </citation>
    <scope>NUCLEOTIDE SEQUENCE [LARGE SCALE GENOMIC DNA]</scope>
    <source>
        <strain evidence="2 3">BM-138-508</strain>
    </source>
</reference>
<dbReference type="Proteomes" id="UP001408356">
    <property type="component" value="Unassembled WGS sequence"/>
</dbReference>
<evidence type="ECO:0000313" key="2">
    <source>
        <dbReference type="EMBL" id="KAK9414038.1"/>
    </source>
</evidence>
<evidence type="ECO:0000256" key="1">
    <source>
        <dbReference type="SAM" id="Phobius"/>
    </source>
</evidence>
<keyword evidence="1" id="KW-1133">Transmembrane helix</keyword>
<protein>
    <submittedName>
        <fullName evidence="2">Uncharacterized protein</fullName>
    </submittedName>
</protein>
<feature type="transmembrane region" description="Helical" evidence="1">
    <location>
        <begin position="330"/>
        <end position="363"/>
    </location>
</feature>
<evidence type="ECO:0000313" key="3">
    <source>
        <dbReference type="Proteomes" id="UP001408356"/>
    </source>
</evidence>
<gene>
    <name evidence="2" type="ORF">SUNI508_11364</name>
</gene>
<proteinExistence type="predicted"/>
<comment type="caution">
    <text evidence="2">The sequence shown here is derived from an EMBL/GenBank/DDBJ whole genome shotgun (WGS) entry which is preliminary data.</text>
</comment>
<sequence length="367" mass="41957">MIPPNQTEKRQIAKDLLDCELSPTASNDALKAYFQHYASITCPSAAESAIVRVENEALKSHEDVLEGFKILCERPTSTRNEFVAATFRRDSSAREKNYATTTVVKATLMIDVTSREFLSQSPLDEVSGVKWEDDQSFLDFLQQSFPCDQFRTADKERYMTECLHAQKSFRAWKLLKRCGIKIKGTDDLVEHLKYNPRDKSLKVFHHVAFLQSHLRISKRESLELDFESSLRSRTLPPRLMLETLVSFHSILFPIATIGDKRSRSLLKDMVQHGGFDADGMWLDYVREIPPNFTFLYWGDRIAKLYDVAKNPPPANALVSWFERHTSERNALTVAILGLFLAVLFGFLGVIIGILQLVISWLAWKHPA</sequence>
<keyword evidence="1" id="KW-0812">Transmembrane</keyword>
<dbReference type="EMBL" id="JARVKF010000430">
    <property type="protein sequence ID" value="KAK9414038.1"/>
    <property type="molecule type" value="Genomic_DNA"/>
</dbReference>
<keyword evidence="1" id="KW-0472">Membrane</keyword>